<protein>
    <recommendedName>
        <fullName evidence="4">DUF1761 domain-containing protein</fullName>
    </recommendedName>
</protein>
<evidence type="ECO:0008006" key="4">
    <source>
        <dbReference type="Google" id="ProtNLM"/>
    </source>
</evidence>
<dbReference type="AlphaFoldDB" id="A0A1G9WWE9"/>
<keyword evidence="1" id="KW-0812">Transmembrane</keyword>
<name>A0A1G9WWE9_9EURY</name>
<evidence type="ECO:0000313" key="2">
    <source>
        <dbReference type="EMBL" id="SDM88797.1"/>
    </source>
</evidence>
<organism evidence="2 3">
    <name type="scientific">Haloarchaeobius iranensis</name>
    <dbReference type="NCBI Taxonomy" id="996166"/>
    <lineage>
        <taxon>Archaea</taxon>
        <taxon>Methanobacteriati</taxon>
        <taxon>Methanobacteriota</taxon>
        <taxon>Stenosarchaea group</taxon>
        <taxon>Halobacteria</taxon>
        <taxon>Halobacteriales</taxon>
        <taxon>Halorubellaceae</taxon>
        <taxon>Haloarchaeobius</taxon>
    </lineage>
</organism>
<evidence type="ECO:0000313" key="3">
    <source>
        <dbReference type="Proteomes" id="UP000199370"/>
    </source>
</evidence>
<sequence length="142" mass="14232">MVTVTLLSGLAGGLVATILMTVFMLTLGDDSPPPTAALWAKFVGSAGPEAYVPQGMVLHLLYGVGAGAAFALALPLVVGEVSLATAVALALAYAVGLTIVGAVVWMKGVLGVDPDRATAMQFGFFHLVYGLVLGGFLGAGVV</sequence>
<feature type="transmembrane region" description="Helical" evidence="1">
    <location>
        <begin position="122"/>
        <end position="141"/>
    </location>
</feature>
<dbReference type="RefSeq" id="WP_175526426.1">
    <property type="nucleotide sequence ID" value="NZ_FNIA01000009.1"/>
</dbReference>
<feature type="transmembrane region" description="Helical" evidence="1">
    <location>
        <begin position="84"/>
        <end position="110"/>
    </location>
</feature>
<dbReference type="OrthoDB" id="199052at2157"/>
<feature type="transmembrane region" description="Helical" evidence="1">
    <location>
        <begin position="6"/>
        <end position="27"/>
    </location>
</feature>
<proteinExistence type="predicted"/>
<keyword evidence="3" id="KW-1185">Reference proteome</keyword>
<reference evidence="2 3" key="1">
    <citation type="submission" date="2016-10" db="EMBL/GenBank/DDBJ databases">
        <authorList>
            <person name="de Groot N.N."/>
        </authorList>
    </citation>
    <scope>NUCLEOTIDE SEQUENCE [LARGE SCALE GENOMIC DNA]</scope>
    <source>
        <strain evidence="3">EB21,IBRC-M 10013,KCTC 4048</strain>
    </source>
</reference>
<keyword evidence="1" id="KW-0472">Membrane</keyword>
<feature type="transmembrane region" description="Helical" evidence="1">
    <location>
        <begin position="60"/>
        <end position="78"/>
    </location>
</feature>
<evidence type="ECO:0000256" key="1">
    <source>
        <dbReference type="SAM" id="Phobius"/>
    </source>
</evidence>
<dbReference type="Proteomes" id="UP000199370">
    <property type="component" value="Unassembled WGS sequence"/>
</dbReference>
<dbReference type="EMBL" id="FNIA01000009">
    <property type="protein sequence ID" value="SDM88797.1"/>
    <property type="molecule type" value="Genomic_DNA"/>
</dbReference>
<accession>A0A1G9WWE9</accession>
<keyword evidence="1" id="KW-1133">Transmembrane helix</keyword>
<gene>
    <name evidence="2" type="ORF">SAMN05192554_10920</name>
</gene>